<evidence type="ECO:0000256" key="1">
    <source>
        <dbReference type="ARBA" id="ARBA00006529"/>
    </source>
</evidence>
<evidence type="ECO:0000256" key="7">
    <source>
        <dbReference type="ARBA" id="ARBA00056158"/>
    </source>
</evidence>
<proteinExistence type="inferred from homology"/>
<dbReference type="InterPro" id="IPR008271">
    <property type="entry name" value="Ser/Thr_kinase_AS"/>
</dbReference>
<dbReference type="Proteomes" id="UP000761534">
    <property type="component" value="Unassembled WGS sequence"/>
</dbReference>
<feature type="domain" description="Protein kinase" evidence="11">
    <location>
        <begin position="1006"/>
        <end position="1274"/>
    </location>
</feature>
<evidence type="ECO:0000256" key="4">
    <source>
        <dbReference type="ARBA" id="ARBA00022741"/>
    </source>
</evidence>
<sequence length="1401" mass="157827">MSTEKKLSFSDNVVVMEPKDGTNGTNSSHKAEGQKSPGTGGGGVTNSRSPQGLERPSEGYFASKHHHKSSKHSHNSNTSRTPSGTYAPVRTPNTPGGTVRDPQQAQYLAQERAYLQKIRNDLWDDYYARGLSPVSSVDTMESESDDEDNEEDDNQNVGVGLGGVGTSFDDEYTDLGSSYPFLEASYEDFDNPEHLKERLEWQAMLSSVLTGEVVRSEKRRLKAPTNDNKLQEDDLWIGIRAKVCGRTVAEQKRVLDYARANVNDVLEEFLNFRISYKNDDASLESASEQVEEMIEKIEKCESLWRSKLAMRQENKIYGSEEFQRRMEALISWNTITHSINKELDLLRKWTGNNDLDPTRPPDTSGSSNDAMDEKSSLVENILKQDDLTQVFDLRIKQSIGPLIQKAREATVEYSEVFVDLGLPLFHERLSHLMSFPIKLIQEIIRMRLIYARRLVNPTMMIVDQTISDFQLYIQIGLSIMENNRMYTDPIFDKGWVFPNHVDETFNSTVLDCMRFYLELLHSKYLDSVKVYKSYQTFKETEQLEQQYNFLKDIGRLITGGDILVAEQFSSLESKMLARLLGYWEQQMKGPNTKNPAEVERWFASAIENVRSFQRKLLRFYRILRNTYENCTEVSIQTSKVKSYGEALRKSSHFLVYTGAFEKYGIYAIADPSLKNQPERIKQILMGYSRCAPVIDETSNQPRHVSYVTIWCIQEPLVWEGDIVNMEIPYFDMELKPGRMRLVSEGGTQELRQAREYLAAVTGGADVFDVAIEAKSHLTKVHHEVLKVRKLLFKLSSAVINSAIQFRARCRDNIPNCQETVHNMFVFAREFGQRGINVMDASRRGAVAMKLINLCIDWVSFICDDCAPTDYRTFRWTVVALEFAMVMTRGVNIVAISNEQFSKLKLKVAGCMTLLISHFDIMGARSKAAEQRRSQEAARRNKLQNVQIKDDDELMQVFRNEAFKKICQLEEARQQQHVVGKVLDEKNTDTEFLMFLASSFSKVSIRWQQGRFIGGGSFGTVYAAVNLDTGGVMAVKEIRLQDTQSIRHVLKSIKDEMTVLEILNHPNIVQYYGVEVHRDKVFIFMEYCQGGSLAGLLEYGRIEDEQVIQVYTLQMLEGLAYLHQSGIVHRDIKPENILLDHMGVVKFVDFGAAKVIARTGKTKGLNNGRTKLNSMTGTPMYMSPEVITGSDPGRQGSIDIWSLGCCVLEMATGRRPWANLDNEWAIMYHIAAGHLPQLPSRDQLSEEGHNFLMKCLQRDPTNRPSAIELLNDPWIVKIRNAVLEPAANVVSPDGAAAASSLSNSYQQNSLTATTSSTRGEWIPSVVARSSSSGGSIGFQVQPQGWQLPSSGGLTPSSASASASASVSGNVSNTTTESGTKPISESAENGSVHEPQNANDNET</sequence>
<dbReference type="InterPro" id="IPR011009">
    <property type="entry name" value="Kinase-like_dom_sf"/>
</dbReference>
<dbReference type="GO" id="GO:0038066">
    <property type="term" value="P:p38MAPK cascade"/>
    <property type="evidence" value="ECO:0007669"/>
    <property type="project" value="TreeGrafter"/>
</dbReference>
<dbReference type="Pfam" id="PF00069">
    <property type="entry name" value="Pkinase"/>
    <property type="match status" value="1"/>
</dbReference>
<comment type="function">
    <text evidence="7">Kinase involved in a signal transduction pathway that is activated by changes in the osmolarity of the extracellular environment. Activates the PBS2 MAP kinase kinase by phosphorylation.</text>
</comment>
<dbReference type="PROSITE" id="PS50011">
    <property type="entry name" value="PROTEIN_KINASE_DOM"/>
    <property type="match status" value="1"/>
</dbReference>
<evidence type="ECO:0000256" key="5">
    <source>
        <dbReference type="ARBA" id="ARBA00022777"/>
    </source>
</evidence>
<feature type="compositionally biased region" description="Basic residues" evidence="10">
    <location>
        <begin position="63"/>
        <end position="74"/>
    </location>
</feature>
<dbReference type="FunFam" id="1.10.510.10:FF:000482">
    <property type="entry name" value="MAP kinase kinase kinase"/>
    <property type="match status" value="1"/>
</dbReference>
<feature type="compositionally biased region" description="Polar residues" evidence="10">
    <location>
        <begin position="91"/>
        <end position="101"/>
    </location>
</feature>
<dbReference type="EMBL" id="SWFS01000181">
    <property type="protein sequence ID" value="KAA8915191.1"/>
    <property type="molecule type" value="Genomic_DNA"/>
</dbReference>
<evidence type="ECO:0000259" key="11">
    <source>
        <dbReference type="PROSITE" id="PS50011"/>
    </source>
</evidence>
<feature type="compositionally biased region" description="Polar residues" evidence="10">
    <location>
        <begin position="1379"/>
        <end position="1401"/>
    </location>
</feature>
<organism evidence="12 13">
    <name type="scientific">Trichomonascus ciferrii</name>
    <dbReference type="NCBI Taxonomy" id="44093"/>
    <lineage>
        <taxon>Eukaryota</taxon>
        <taxon>Fungi</taxon>
        <taxon>Dikarya</taxon>
        <taxon>Ascomycota</taxon>
        <taxon>Saccharomycotina</taxon>
        <taxon>Dipodascomycetes</taxon>
        <taxon>Dipodascales</taxon>
        <taxon>Trichomonascaceae</taxon>
        <taxon>Trichomonascus</taxon>
        <taxon>Trichomonascus ciferrii complex</taxon>
    </lineage>
</organism>
<dbReference type="InterPro" id="IPR050538">
    <property type="entry name" value="MAP_kinase_kinase_kinase"/>
</dbReference>
<keyword evidence="5" id="KW-0418">Kinase</keyword>
<keyword evidence="13" id="KW-1185">Reference proteome</keyword>
<reference evidence="12" key="1">
    <citation type="journal article" date="2019" name="G3 (Bethesda)">
        <title>Genome Assemblies of Two Rare Opportunistic Yeast Pathogens: Diutina rugosa (syn. Candida rugosa) and Trichomonascus ciferrii (syn. Candida ciferrii).</title>
        <authorList>
            <person name="Mixao V."/>
            <person name="Saus E."/>
            <person name="Hansen A.P."/>
            <person name="Lass-Florl C."/>
            <person name="Gabaldon T."/>
        </authorList>
    </citation>
    <scope>NUCLEOTIDE SEQUENCE</scope>
    <source>
        <strain evidence="12">CBS 4856</strain>
    </source>
</reference>
<feature type="compositionally biased region" description="Acidic residues" evidence="10">
    <location>
        <begin position="140"/>
        <end position="154"/>
    </location>
</feature>
<feature type="binding site" evidence="9">
    <location>
        <position position="1035"/>
    </location>
    <ligand>
        <name>ATP</name>
        <dbReference type="ChEBI" id="CHEBI:30616"/>
    </ligand>
</feature>
<dbReference type="PANTHER" id="PTHR48016:SF32">
    <property type="entry name" value="MITOGEN-ACTIVATED PROTEIN KINASE KINASE KINASE 4"/>
    <property type="match status" value="1"/>
</dbReference>
<feature type="region of interest" description="Disordered" evidence="10">
    <location>
        <begin position="1331"/>
        <end position="1401"/>
    </location>
</feature>
<dbReference type="Gene3D" id="1.10.510.10">
    <property type="entry name" value="Transferase(Phosphotransferase) domain 1"/>
    <property type="match status" value="1"/>
</dbReference>
<dbReference type="OrthoDB" id="1043025at2759"/>
<evidence type="ECO:0000256" key="2">
    <source>
        <dbReference type="ARBA" id="ARBA00022527"/>
    </source>
</evidence>
<keyword evidence="6 9" id="KW-0067">ATP-binding</keyword>
<accession>A0A642V663</accession>
<dbReference type="GO" id="GO:0004674">
    <property type="term" value="F:protein serine/threonine kinase activity"/>
    <property type="evidence" value="ECO:0007669"/>
    <property type="project" value="UniProtKB-KW"/>
</dbReference>
<dbReference type="SUPFAM" id="SSF56112">
    <property type="entry name" value="Protein kinase-like (PK-like)"/>
    <property type="match status" value="1"/>
</dbReference>
<dbReference type="CDD" id="cd06626">
    <property type="entry name" value="STKc_MEKK4"/>
    <property type="match status" value="1"/>
</dbReference>
<dbReference type="PANTHER" id="PTHR48016">
    <property type="entry name" value="MAP KINASE KINASE KINASE SSK2-RELATED-RELATED"/>
    <property type="match status" value="1"/>
</dbReference>
<feature type="region of interest" description="Disordered" evidence="10">
    <location>
        <begin position="134"/>
        <end position="165"/>
    </location>
</feature>
<evidence type="ECO:0000313" key="13">
    <source>
        <dbReference type="Proteomes" id="UP000761534"/>
    </source>
</evidence>
<evidence type="ECO:0000256" key="10">
    <source>
        <dbReference type="SAM" id="MobiDB-lite"/>
    </source>
</evidence>
<keyword evidence="3" id="KW-0808">Transferase</keyword>
<dbReference type="PROSITE" id="PS00108">
    <property type="entry name" value="PROTEIN_KINASE_ST"/>
    <property type="match status" value="1"/>
</dbReference>
<evidence type="ECO:0000256" key="3">
    <source>
        <dbReference type="ARBA" id="ARBA00022679"/>
    </source>
</evidence>
<dbReference type="GO" id="GO:0005524">
    <property type="term" value="F:ATP binding"/>
    <property type="evidence" value="ECO:0007669"/>
    <property type="project" value="UniProtKB-UniRule"/>
</dbReference>
<name>A0A642V663_9ASCO</name>
<comment type="caution">
    <text evidence="12">The sequence shown here is derived from an EMBL/GenBank/DDBJ whole genome shotgun (WGS) entry which is preliminary data.</text>
</comment>
<evidence type="ECO:0000256" key="8">
    <source>
        <dbReference type="ARBA" id="ARBA00065095"/>
    </source>
</evidence>
<feature type="region of interest" description="Disordered" evidence="10">
    <location>
        <begin position="1"/>
        <end position="101"/>
    </location>
</feature>
<gene>
    <name evidence="12" type="ORF">TRICI_002686</name>
</gene>
<keyword evidence="4 9" id="KW-0547">Nucleotide-binding</keyword>
<evidence type="ECO:0000313" key="12">
    <source>
        <dbReference type="EMBL" id="KAA8915191.1"/>
    </source>
</evidence>
<keyword evidence="2" id="KW-0723">Serine/threonine-protein kinase</keyword>
<dbReference type="PROSITE" id="PS00107">
    <property type="entry name" value="PROTEIN_KINASE_ATP"/>
    <property type="match status" value="1"/>
</dbReference>
<dbReference type="VEuPathDB" id="FungiDB:TRICI_002686"/>
<dbReference type="InterPro" id="IPR017441">
    <property type="entry name" value="Protein_kinase_ATP_BS"/>
</dbReference>
<evidence type="ECO:0000256" key="6">
    <source>
        <dbReference type="ARBA" id="ARBA00022840"/>
    </source>
</evidence>
<comment type="similarity">
    <text evidence="1">Belongs to the protein kinase superfamily. STE Ser/Thr protein kinase family. MAP kinase kinase kinase subfamily.</text>
</comment>
<feature type="compositionally biased region" description="Low complexity" evidence="10">
    <location>
        <begin position="1346"/>
        <end position="1378"/>
    </location>
</feature>
<protein>
    <recommendedName>
        <fullName evidence="11">Protein kinase domain-containing protein</fullName>
    </recommendedName>
</protein>
<dbReference type="SMART" id="SM00220">
    <property type="entry name" value="S_TKc"/>
    <property type="match status" value="1"/>
</dbReference>
<dbReference type="InterPro" id="IPR000719">
    <property type="entry name" value="Prot_kinase_dom"/>
</dbReference>
<evidence type="ECO:0000256" key="9">
    <source>
        <dbReference type="PROSITE-ProRule" id="PRU10141"/>
    </source>
</evidence>
<feature type="compositionally biased region" description="Polar residues" evidence="10">
    <location>
        <begin position="351"/>
        <end position="369"/>
    </location>
</feature>
<feature type="region of interest" description="Disordered" evidence="10">
    <location>
        <begin position="351"/>
        <end position="371"/>
    </location>
</feature>
<comment type="subunit">
    <text evidence="8">Interacts with by SSK1.</text>
</comment>